<dbReference type="EMBL" id="JAJHVV010000016">
    <property type="protein sequence ID" value="MCK6265507.1"/>
    <property type="molecule type" value="Genomic_DNA"/>
</dbReference>
<accession>A0A9X2BLC4</accession>
<dbReference type="AlphaFoldDB" id="A0A9X2BLC4"/>
<name>A0A9X2BLC4_9VIBR</name>
<evidence type="ECO:0000313" key="1">
    <source>
        <dbReference type="EMBL" id="MCK6265507.1"/>
    </source>
</evidence>
<gene>
    <name evidence="1" type="ORF">KP803_19790</name>
</gene>
<dbReference type="Proteomes" id="UP001139559">
    <property type="component" value="Unassembled WGS sequence"/>
</dbReference>
<keyword evidence="2" id="KW-1185">Reference proteome</keyword>
<dbReference type="RefSeq" id="WP_248010577.1">
    <property type="nucleotide sequence ID" value="NZ_JAJHVV010000016.1"/>
</dbReference>
<organism evidence="1 2">
    <name type="scientific">Vibrio amylolyticus</name>
    <dbReference type="NCBI Taxonomy" id="2847292"/>
    <lineage>
        <taxon>Bacteria</taxon>
        <taxon>Pseudomonadati</taxon>
        <taxon>Pseudomonadota</taxon>
        <taxon>Gammaproteobacteria</taxon>
        <taxon>Vibrionales</taxon>
        <taxon>Vibrionaceae</taxon>
        <taxon>Vibrio</taxon>
    </lineage>
</organism>
<reference evidence="1" key="1">
    <citation type="submission" date="2021-11" db="EMBL/GenBank/DDBJ databases">
        <title>Vibrio ZSDE26 sp. nov. and Vibrio ZSDZ34 sp. nov., isolated from coastal seawater in Qingdao.</title>
        <authorList>
            <person name="Zhang P."/>
        </authorList>
    </citation>
    <scope>NUCLEOTIDE SEQUENCE</scope>
    <source>
        <strain evidence="1">ZSDE26</strain>
    </source>
</reference>
<evidence type="ECO:0000313" key="2">
    <source>
        <dbReference type="Proteomes" id="UP001139559"/>
    </source>
</evidence>
<protein>
    <submittedName>
        <fullName evidence="1">Uncharacterized protein</fullName>
    </submittedName>
</protein>
<sequence>MRQGLLLSVLLLSSLLFVPFAAYATLMEPITVKQWLKDEHVHRKVTELMHYVDDDELDSLKFALERLALPQQEVARFVLLSTIENQHRAISPKMAMFLERQIAYSPTYKVLERGEGYEFTVPAFNYPATASRLLKQWQQDQTTLDFILSAERKELKLQQWLSGSDYLMQTRESLLIRELESLSPEAVFALTEQLTSQTITSWLPSSKVMVQLAKVSKSEDVYHLLWRMKSDFYTESELERLAAESDAFSISQVMSATANPVLKQQAFTALVKTKPMNEDVKLFLLSKMQLTEDASLVAYELERQGYRGWLEELVNSKQKLNTEAILQVLSH</sequence>
<comment type="caution">
    <text evidence="1">The sequence shown here is derived from an EMBL/GenBank/DDBJ whole genome shotgun (WGS) entry which is preliminary data.</text>
</comment>
<proteinExistence type="predicted"/>